<dbReference type="UniPathway" id="UPA00223"/>
<evidence type="ECO:0000256" key="5">
    <source>
        <dbReference type="PIRNR" id="PIRNR001369"/>
    </source>
</evidence>
<keyword evidence="9" id="KW-1185">Reference proteome</keyword>
<comment type="similarity">
    <text evidence="2 5 7">Belongs to the citrate synthase family.</text>
</comment>
<dbReference type="Proteomes" id="UP000297900">
    <property type="component" value="Unassembled WGS sequence"/>
</dbReference>
<dbReference type="PIRSF" id="PIRSF001369">
    <property type="entry name" value="Citrate_synth"/>
    <property type="match status" value="1"/>
</dbReference>
<feature type="active site" evidence="6">
    <location>
        <position position="309"/>
    </location>
</feature>
<evidence type="ECO:0000256" key="6">
    <source>
        <dbReference type="PIRSR" id="PIRSR001369-1"/>
    </source>
</evidence>
<dbReference type="InterPro" id="IPR024176">
    <property type="entry name" value="Citrate_synthase_bac-typ"/>
</dbReference>
<dbReference type="RefSeq" id="WP_135152354.1">
    <property type="nucleotide sequence ID" value="NZ_SOMN01000014.1"/>
</dbReference>
<evidence type="ECO:0000256" key="7">
    <source>
        <dbReference type="RuleBase" id="RU003406"/>
    </source>
</evidence>
<dbReference type="PANTHER" id="PTHR11739">
    <property type="entry name" value="CITRATE SYNTHASE"/>
    <property type="match status" value="1"/>
</dbReference>
<dbReference type="GO" id="GO:0005829">
    <property type="term" value="C:cytosol"/>
    <property type="evidence" value="ECO:0007669"/>
    <property type="project" value="TreeGrafter"/>
</dbReference>
<evidence type="ECO:0000256" key="1">
    <source>
        <dbReference type="ARBA" id="ARBA00005163"/>
    </source>
</evidence>
<evidence type="ECO:0000256" key="4">
    <source>
        <dbReference type="ARBA" id="ARBA00049288"/>
    </source>
</evidence>
<evidence type="ECO:0000313" key="9">
    <source>
        <dbReference type="Proteomes" id="UP000297900"/>
    </source>
</evidence>
<dbReference type="InterPro" id="IPR016143">
    <property type="entry name" value="Citrate_synth-like_sm_a-sub"/>
</dbReference>
<sequence length="369" mass="41249">MSVPGLENVIANETAISYLDVEKEEIVLRGYDLIELANNATYLDIAGLLLDGALPTPEERRLLEVKIKSEYGLPRNIQSILQLLPEQANMMDVLRTGISAIASYDEELDDRSNDANTHKAIRLLAKVPQIVANGFQATNNQPLIEPRKDLSYVSNFLYMITGNVPTLMEEEVFDQSLIAYSEHELPNSTFAARVIASTQSDLYGALTGAVASLKGTLHGGANEAVMYMLLEAQTEADLERLMLKKLSQKERIMGFGHRVYMRKADPRALLMKEALAELAAEKNAQELYDRCVAGEQVMKREKNLYPNLDYYAAPVFHLLGIPIDLFTPVFLAARTIGISAHVMEQHGNNRLFRPRVHYTGPRNLHPPIK</sequence>
<dbReference type="Gene3D" id="1.10.230.10">
    <property type="entry name" value="Cytochrome P450-Terp, domain 2"/>
    <property type="match status" value="1"/>
</dbReference>
<dbReference type="EMBL" id="SOMN01000014">
    <property type="protein sequence ID" value="TFE26263.1"/>
    <property type="molecule type" value="Genomic_DNA"/>
</dbReference>
<gene>
    <name evidence="8" type="primary">mmgD</name>
    <name evidence="8" type="ORF">E2980_11625</name>
</gene>
<keyword evidence="3 5" id="KW-0808">Transferase</keyword>
<name>A0A4Y8LY82_9BACL</name>
<dbReference type="PANTHER" id="PTHR11739:SF11">
    <property type="entry name" value="CITRATE_2-METHYLCITRATE SYNTHASE"/>
    <property type="match status" value="1"/>
</dbReference>
<dbReference type="PROSITE" id="PS00480">
    <property type="entry name" value="CITRATE_SYNTHASE"/>
    <property type="match status" value="1"/>
</dbReference>
<dbReference type="PRINTS" id="PR00143">
    <property type="entry name" value="CITRTSNTHASE"/>
</dbReference>
<dbReference type="GO" id="GO:0036440">
    <property type="term" value="F:citrate synthase activity"/>
    <property type="evidence" value="ECO:0007669"/>
    <property type="project" value="UniProtKB-EC"/>
</dbReference>
<evidence type="ECO:0000256" key="3">
    <source>
        <dbReference type="ARBA" id="ARBA00022679"/>
    </source>
</evidence>
<proteinExistence type="inferred from homology"/>
<dbReference type="Pfam" id="PF00285">
    <property type="entry name" value="Citrate_synt"/>
    <property type="match status" value="1"/>
</dbReference>
<evidence type="ECO:0000256" key="2">
    <source>
        <dbReference type="ARBA" id="ARBA00010566"/>
    </source>
</evidence>
<feature type="active site" evidence="6">
    <location>
        <position position="257"/>
    </location>
</feature>
<dbReference type="SUPFAM" id="SSF48256">
    <property type="entry name" value="Citrate synthase"/>
    <property type="match status" value="1"/>
</dbReference>
<dbReference type="InterPro" id="IPR019810">
    <property type="entry name" value="Citrate_synthase_AS"/>
</dbReference>
<evidence type="ECO:0000313" key="8">
    <source>
        <dbReference type="EMBL" id="TFE26263.1"/>
    </source>
</evidence>
<protein>
    <recommendedName>
        <fullName evidence="5">Citrate synthase</fullName>
    </recommendedName>
</protein>
<organism evidence="8 9">
    <name type="scientific">Cohnella luojiensis</name>
    <dbReference type="NCBI Taxonomy" id="652876"/>
    <lineage>
        <taxon>Bacteria</taxon>
        <taxon>Bacillati</taxon>
        <taxon>Bacillota</taxon>
        <taxon>Bacilli</taxon>
        <taxon>Bacillales</taxon>
        <taxon>Paenibacillaceae</taxon>
        <taxon>Cohnella</taxon>
    </lineage>
</organism>
<dbReference type="AlphaFoldDB" id="A0A4Y8LY82"/>
<dbReference type="CDD" id="cd06118">
    <property type="entry name" value="citrate_synt_like_1"/>
    <property type="match status" value="1"/>
</dbReference>
<dbReference type="InterPro" id="IPR036969">
    <property type="entry name" value="Citrate_synthase_sf"/>
</dbReference>
<comment type="catalytic activity">
    <reaction evidence="4">
        <text>oxaloacetate + acetyl-CoA + H2O = citrate + CoA + H(+)</text>
        <dbReference type="Rhea" id="RHEA:16845"/>
        <dbReference type="ChEBI" id="CHEBI:15377"/>
        <dbReference type="ChEBI" id="CHEBI:15378"/>
        <dbReference type="ChEBI" id="CHEBI:16452"/>
        <dbReference type="ChEBI" id="CHEBI:16947"/>
        <dbReference type="ChEBI" id="CHEBI:57287"/>
        <dbReference type="ChEBI" id="CHEBI:57288"/>
        <dbReference type="EC" id="2.3.3.16"/>
    </reaction>
</comment>
<dbReference type="InterPro" id="IPR016142">
    <property type="entry name" value="Citrate_synth-like_lrg_a-sub"/>
</dbReference>
<comment type="pathway">
    <text evidence="1">Carbohydrate metabolism; tricarboxylic acid cycle.</text>
</comment>
<dbReference type="InterPro" id="IPR002020">
    <property type="entry name" value="Citrate_synthase"/>
</dbReference>
<reference evidence="8 9" key="1">
    <citation type="submission" date="2019-03" db="EMBL/GenBank/DDBJ databases">
        <title>Cohnella endophytica sp. nov., a novel endophytic bacterium isolated from bark of Sonneratia apetala.</title>
        <authorList>
            <person name="Tuo L."/>
        </authorList>
    </citation>
    <scope>NUCLEOTIDE SEQUENCE [LARGE SCALE GENOMIC DNA]</scope>
    <source>
        <strain evidence="8 9">CCTCC AB 208254</strain>
    </source>
</reference>
<comment type="caution">
    <text evidence="8">The sequence shown here is derived from an EMBL/GenBank/DDBJ whole genome shotgun (WGS) entry which is preliminary data.</text>
</comment>
<dbReference type="GO" id="GO:0006099">
    <property type="term" value="P:tricarboxylic acid cycle"/>
    <property type="evidence" value="ECO:0007669"/>
    <property type="project" value="UniProtKB-UniPathway"/>
</dbReference>
<dbReference type="Gene3D" id="1.10.580.10">
    <property type="entry name" value="Citrate Synthase, domain 1"/>
    <property type="match status" value="1"/>
</dbReference>
<dbReference type="GO" id="GO:0005975">
    <property type="term" value="P:carbohydrate metabolic process"/>
    <property type="evidence" value="ECO:0007669"/>
    <property type="project" value="TreeGrafter"/>
</dbReference>
<dbReference type="NCBIfam" id="NF009004">
    <property type="entry name" value="PRK12349.1"/>
    <property type="match status" value="1"/>
</dbReference>
<accession>A0A4Y8LY82</accession>
<dbReference type="OrthoDB" id="9800864at2"/>